<keyword evidence="2" id="KW-1185">Reference proteome</keyword>
<protein>
    <submittedName>
        <fullName evidence="1">Uncharacterized protein</fullName>
    </submittedName>
</protein>
<name>A0A846QZ66_9FLAO</name>
<organism evidence="1 2">
    <name type="scientific">Saonia flava</name>
    <dbReference type="NCBI Taxonomy" id="523696"/>
    <lineage>
        <taxon>Bacteria</taxon>
        <taxon>Pseudomonadati</taxon>
        <taxon>Bacteroidota</taxon>
        <taxon>Flavobacteriia</taxon>
        <taxon>Flavobacteriales</taxon>
        <taxon>Flavobacteriaceae</taxon>
        <taxon>Saonia</taxon>
    </lineage>
</organism>
<dbReference type="EMBL" id="JAATJJ010000001">
    <property type="protein sequence ID" value="NJB71493.1"/>
    <property type="molecule type" value="Genomic_DNA"/>
</dbReference>
<gene>
    <name evidence="1" type="ORF">GGR42_001955</name>
</gene>
<accession>A0A846QZ66</accession>
<evidence type="ECO:0000313" key="2">
    <source>
        <dbReference type="Proteomes" id="UP000590442"/>
    </source>
</evidence>
<reference evidence="1 2" key="1">
    <citation type="submission" date="2020-03" db="EMBL/GenBank/DDBJ databases">
        <title>Genomic Encyclopedia of Type Strains, Phase IV (KMG-IV): sequencing the most valuable type-strain genomes for metagenomic binning, comparative biology and taxonomic classification.</title>
        <authorList>
            <person name="Goeker M."/>
        </authorList>
    </citation>
    <scope>NUCLEOTIDE SEQUENCE [LARGE SCALE GENOMIC DNA]</scope>
    <source>
        <strain evidence="1 2">DSM 29762</strain>
    </source>
</reference>
<proteinExistence type="predicted"/>
<comment type="caution">
    <text evidence="1">The sequence shown here is derived from an EMBL/GenBank/DDBJ whole genome shotgun (WGS) entry which is preliminary data.</text>
</comment>
<dbReference type="RefSeq" id="WP_167963313.1">
    <property type="nucleotide sequence ID" value="NZ_JAATJJ010000001.1"/>
</dbReference>
<sequence length="89" mass="10445">MKLIYKSQIEKADILRTISNYGKPNLKFIVEENQKDNNCRFNYGKFVGWFGFAEKTVKDNGFNKIKIVKDNNYSSFVKRPLQSVFKKLA</sequence>
<evidence type="ECO:0000313" key="1">
    <source>
        <dbReference type="EMBL" id="NJB71493.1"/>
    </source>
</evidence>
<dbReference type="Proteomes" id="UP000590442">
    <property type="component" value="Unassembled WGS sequence"/>
</dbReference>
<dbReference type="AlphaFoldDB" id="A0A846QZ66"/>